<dbReference type="RefSeq" id="WP_092373927.1">
    <property type="nucleotide sequence ID" value="NZ_FORX01000006.1"/>
</dbReference>
<dbReference type="OrthoDB" id="95460at2"/>
<dbReference type="PROSITE" id="PS51094">
    <property type="entry name" value="PTS_EIIA_TYPE_2"/>
    <property type="match status" value="1"/>
</dbReference>
<name>A0A1I3TRQ6_9BACT</name>
<gene>
    <name evidence="2" type="ORF">SAMN04488082_10691</name>
</gene>
<organism evidence="2 3">
    <name type="scientific">Desulfomicrobium apsheronum</name>
    <dbReference type="NCBI Taxonomy" id="52560"/>
    <lineage>
        <taxon>Bacteria</taxon>
        <taxon>Pseudomonadati</taxon>
        <taxon>Thermodesulfobacteriota</taxon>
        <taxon>Desulfovibrionia</taxon>
        <taxon>Desulfovibrionales</taxon>
        <taxon>Desulfomicrobiaceae</taxon>
        <taxon>Desulfomicrobium</taxon>
    </lineage>
</organism>
<protein>
    <submittedName>
        <fullName evidence="2">PTS IIA-like nitrogen-regulatory protein PtsN</fullName>
    </submittedName>
</protein>
<keyword evidence="3" id="KW-1185">Reference proteome</keyword>
<dbReference type="CDD" id="cd00211">
    <property type="entry name" value="PTS_IIA_fru"/>
    <property type="match status" value="1"/>
</dbReference>
<dbReference type="Pfam" id="PF00359">
    <property type="entry name" value="PTS_EIIA_2"/>
    <property type="match status" value="1"/>
</dbReference>
<dbReference type="EMBL" id="FORX01000006">
    <property type="protein sequence ID" value="SFJ73948.1"/>
    <property type="molecule type" value="Genomic_DNA"/>
</dbReference>
<sequence>MKLAEYLDKDLIISDLSARTKTEVLAELVSTLSTKYPDLDPKRVTQVLMDREMLGTTGIGDGIAIPHGKLDSIDQVLVIVGRSHEGVDFASLDHKPASIFFTVLAPSNVVGLHLKLLATVSRLLKDGSFRQAFANSPGQEGLWHLLQTV</sequence>
<evidence type="ECO:0000259" key="1">
    <source>
        <dbReference type="PROSITE" id="PS51094"/>
    </source>
</evidence>
<accession>A0A1I3TRQ6</accession>
<proteinExistence type="predicted"/>
<dbReference type="SUPFAM" id="SSF55804">
    <property type="entry name" value="Phoshotransferase/anion transport protein"/>
    <property type="match status" value="1"/>
</dbReference>
<dbReference type="PANTHER" id="PTHR47738">
    <property type="entry name" value="PTS SYSTEM FRUCTOSE-LIKE EIIA COMPONENT-RELATED"/>
    <property type="match status" value="1"/>
</dbReference>
<dbReference type="PROSITE" id="PS00372">
    <property type="entry name" value="PTS_EIIA_TYPE_2_HIS"/>
    <property type="match status" value="1"/>
</dbReference>
<dbReference type="Gene3D" id="3.40.930.10">
    <property type="entry name" value="Mannitol-specific EII, Chain A"/>
    <property type="match status" value="1"/>
</dbReference>
<dbReference type="AlphaFoldDB" id="A0A1I3TRQ6"/>
<reference evidence="3" key="1">
    <citation type="submission" date="2016-10" db="EMBL/GenBank/DDBJ databases">
        <authorList>
            <person name="Varghese N."/>
            <person name="Submissions S."/>
        </authorList>
    </citation>
    <scope>NUCLEOTIDE SEQUENCE [LARGE SCALE GENOMIC DNA]</scope>
    <source>
        <strain evidence="3">DSM 5918</strain>
    </source>
</reference>
<dbReference type="InterPro" id="IPR016152">
    <property type="entry name" value="PTrfase/Anion_transptr"/>
</dbReference>
<feature type="domain" description="PTS EIIA type-2" evidence="1">
    <location>
        <begin position="5"/>
        <end position="149"/>
    </location>
</feature>
<dbReference type="Proteomes" id="UP000198635">
    <property type="component" value="Unassembled WGS sequence"/>
</dbReference>
<evidence type="ECO:0000313" key="2">
    <source>
        <dbReference type="EMBL" id="SFJ73948.1"/>
    </source>
</evidence>
<dbReference type="InterPro" id="IPR002178">
    <property type="entry name" value="PTS_EIIA_type-2_dom"/>
</dbReference>
<dbReference type="STRING" id="52560.SAMN04488082_10691"/>
<evidence type="ECO:0000313" key="3">
    <source>
        <dbReference type="Proteomes" id="UP000198635"/>
    </source>
</evidence>
<dbReference type="InterPro" id="IPR051541">
    <property type="entry name" value="PTS_SugarTrans_NitroReg"/>
</dbReference>